<keyword evidence="1" id="KW-0028">Amino-acid biosynthesis</keyword>
<evidence type="ECO:0000313" key="5">
    <source>
        <dbReference type="Proteomes" id="UP001165082"/>
    </source>
</evidence>
<comment type="caution">
    <text evidence="4">The sequence shown here is derived from an EMBL/GenBank/DDBJ whole genome shotgun (WGS) entry which is preliminary data.</text>
</comment>
<gene>
    <name evidence="4" type="ORF">TrRE_jg5267</name>
</gene>
<dbReference type="PROSITE" id="PS51273">
    <property type="entry name" value="GATASE_TYPE_1"/>
    <property type="match status" value="1"/>
</dbReference>
<feature type="non-terminal residue" evidence="4">
    <location>
        <position position="1"/>
    </location>
</feature>
<evidence type="ECO:0000256" key="1">
    <source>
        <dbReference type="RuleBase" id="RU003657"/>
    </source>
</evidence>
<dbReference type="InterPro" id="IPR017926">
    <property type="entry name" value="GATASE"/>
</dbReference>
<evidence type="ECO:0000259" key="3">
    <source>
        <dbReference type="Pfam" id="PF00117"/>
    </source>
</evidence>
<evidence type="ECO:0000256" key="2">
    <source>
        <dbReference type="SAM" id="MobiDB-lite"/>
    </source>
</evidence>
<sequence length="357" mass="38354">SEEKFFLLVLKLQTFAALNISKMSSTYPISVLDYGAGNVLSLLNSLSLLGYTNVTTITTPAQVSSATCIIFPGVGSFGLAMENLSAMGVRDALVDHIKSDKPYFGICLGMQVLFEESDESPGVPGLGLIKGNVGKFQPVDGSSGDQYDVREKGSEGGEKGGVRNLGNPRDMAKKYYEEGADEIAFLNITSFRSQVIDDLPLVDLMKETSKHVFVPMTVGGGIRDFKDSSGKTWKGWQVADRYFRAGADKGGREERDICAVTVGRGVEILGAGEIMVNCIDCDGQCGGYDLDLMEAVCKEVNIPVIASSGAGREEHVSEVFEKTNVSAALAAGMFHRGEVEIGSVKRDMREKGLVTRL</sequence>
<evidence type="ECO:0000313" key="4">
    <source>
        <dbReference type="EMBL" id="GMH59995.1"/>
    </source>
</evidence>
<organism evidence="4 5">
    <name type="scientific">Triparma retinervis</name>
    <dbReference type="NCBI Taxonomy" id="2557542"/>
    <lineage>
        <taxon>Eukaryota</taxon>
        <taxon>Sar</taxon>
        <taxon>Stramenopiles</taxon>
        <taxon>Ochrophyta</taxon>
        <taxon>Bolidophyceae</taxon>
        <taxon>Parmales</taxon>
        <taxon>Triparmaceae</taxon>
        <taxon>Triparma</taxon>
    </lineage>
</organism>
<feature type="compositionally biased region" description="Basic and acidic residues" evidence="2">
    <location>
        <begin position="147"/>
        <end position="161"/>
    </location>
</feature>
<dbReference type="EMBL" id="BRXZ01001011">
    <property type="protein sequence ID" value="GMH59995.1"/>
    <property type="molecule type" value="Genomic_DNA"/>
</dbReference>
<dbReference type="AlphaFoldDB" id="A0A9W7A255"/>
<dbReference type="GO" id="GO:0000107">
    <property type="term" value="F:imidazoleglycerol-phosphate synthase activity"/>
    <property type="evidence" value="ECO:0007669"/>
    <property type="project" value="TreeGrafter"/>
</dbReference>
<dbReference type="PANTHER" id="PTHR21235:SF2">
    <property type="entry name" value="IMIDAZOLE GLYCEROL PHOSPHATE SYNTHASE HISHF"/>
    <property type="match status" value="1"/>
</dbReference>
<name>A0A9W7A255_9STRA</name>
<dbReference type="Proteomes" id="UP001165082">
    <property type="component" value="Unassembled WGS sequence"/>
</dbReference>
<dbReference type="SUPFAM" id="SSF51366">
    <property type="entry name" value="Ribulose-phoshate binding barrel"/>
    <property type="match status" value="1"/>
</dbReference>
<dbReference type="SUPFAM" id="SSF52317">
    <property type="entry name" value="Class I glutamine amidotransferase-like"/>
    <property type="match status" value="1"/>
</dbReference>
<dbReference type="InterPro" id="IPR050064">
    <property type="entry name" value="IGPS_HisA/HisF"/>
</dbReference>
<dbReference type="InterPro" id="IPR006062">
    <property type="entry name" value="His_biosynth"/>
</dbReference>
<proteinExistence type="inferred from homology"/>
<feature type="domain" description="Glutamine amidotransferase" evidence="3">
    <location>
        <begin position="31"/>
        <end position="119"/>
    </location>
</feature>
<keyword evidence="1" id="KW-0368">Histidine biosynthesis</keyword>
<protein>
    <recommendedName>
        <fullName evidence="3">Glutamine amidotransferase domain-containing protein</fullName>
    </recommendedName>
</protein>
<dbReference type="OrthoDB" id="10254903at2759"/>
<dbReference type="Pfam" id="PF00117">
    <property type="entry name" value="GATase"/>
    <property type="match status" value="1"/>
</dbReference>
<dbReference type="InterPro" id="IPR029062">
    <property type="entry name" value="Class_I_gatase-like"/>
</dbReference>
<dbReference type="InterPro" id="IPR013785">
    <property type="entry name" value="Aldolase_TIM"/>
</dbReference>
<dbReference type="Gene3D" id="3.40.50.880">
    <property type="match status" value="1"/>
</dbReference>
<dbReference type="InterPro" id="IPR011060">
    <property type="entry name" value="RibuloseP-bd_barrel"/>
</dbReference>
<reference evidence="4" key="1">
    <citation type="submission" date="2022-07" db="EMBL/GenBank/DDBJ databases">
        <title>Genome analysis of Parmales, a sister group of diatoms, reveals the evolutionary specialization of diatoms from phago-mixotrophs to photoautotrophs.</title>
        <authorList>
            <person name="Ban H."/>
            <person name="Sato S."/>
            <person name="Yoshikawa S."/>
            <person name="Kazumasa Y."/>
            <person name="Nakamura Y."/>
            <person name="Ichinomiya M."/>
            <person name="Saitoh K."/>
            <person name="Sato N."/>
            <person name="Blanc-Mathieu R."/>
            <person name="Endo H."/>
            <person name="Kuwata A."/>
            <person name="Ogata H."/>
        </authorList>
    </citation>
    <scope>NUCLEOTIDE SEQUENCE</scope>
</reference>
<dbReference type="PANTHER" id="PTHR21235">
    <property type="entry name" value="IMIDAZOLE GLYCEROL PHOSPHATE SYNTHASE SUBUNIT HISF/H IGP SYNTHASE SUBUNIT HISF/H"/>
    <property type="match status" value="1"/>
</dbReference>
<keyword evidence="5" id="KW-1185">Reference proteome</keyword>
<dbReference type="GO" id="GO:0000105">
    <property type="term" value="P:L-histidine biosynthetic process"/>
    <property type="evidence" value="ECO:0007669"/>
    <property type="project" value="UniProtKB-KW"/>
</dbReference>
<feature type="region of interest" description="Disordered" evidence="2">
    <location>
        <begin position="137"/>
        <end position="166"/>
    </location>
</feature>
<accession>A0A9W7A255</accession>
<dbReference type="Pfam" id="PF00977">
    <property type="entry name" value="His_biosynth"/>
    <property type="match status" value="2"/>
</dbReference>
<dbReference type="Gene3D" id="3.20.20.70">
    <property type="entry name" value="Aldolase class I"/>
    <property type="match status" value="2"/>
</dbReference>
<comment type="similarity">
    <text evidence="1">Belongs to the HisA/HisF family.</text>
</comment>